<dbReference type="SUPFAM" id="SSF53254">
    <property type="entry name" value="Phosphoglycerate mutase-like"/>
    <property type="match status" value="1"/>
</dbReference>
<reference evidence="4" key="1">
    <citation type="submission" date="2017-05" db="EMBL/GenBank/DDBJ databases">
        <title>Physiological properties and genetic analysis related to exopolysaccharide production of fresh-water unicellular cyanobacterium Aphanothece sacrum, Suizenji Nori, that has been cultured as a food source in Japan.</title>
        <authorList>
            <person name="Kanesaki Y."/>
            <person name="Yoshikawa S."/>
            <person name="Ohki K."/>
        </authorList>
    </citation>
    <scope>NUCLEOTIDE SEQUENCE [LARGE SCALE GENOMIC DNA]</scope>
    <source>
        <strain evidence="4">FPU1</strain>
    </source>
</reference>
<proteinExistence type="predicted"/>
<dbReference type="AlphaFoldDB" id="A0A401ICT6"/>
<dbReference type="GO" id="GO:0016791">
    <property type="term" value="F:phosphatase activity"/>
    <property type="evidence" value="ECO:0007669"/>
    <property type="project" value="TreeGrafter"/>
</dbReference>
<dbReference type="OrthoDB" id="9781415at2"/>
<dbReference type="PANTHER" id="PTHR48100">
    <property type="entry name" value="BROAD-SPECIFICITY PHOSPHATASE YOR283W-RELATED"/>
    <property type="match status" value="1"/>
</dbReference>
<sequence>MKNRLNIYFLRHGETTASQTGTYCGRSDIDLTQEGKEMAEDFAKAYHHLPWKAVYCSPLRRTIATAKPLCDKVGIEMLVRAGLKEILYGQWEGKTPIQVNQEFHDDYVRWLADPGWNAPNGGEKGIDVARRSSEVLEEIEQTYDNGNVLVVSHKATVRIMLCSLLGIDVGRYRDRIGMPVGSLSIVEMAENGPLIHIMTDRSHLKPELRDRKGT</sequence>
<feature type="active site" description="Tele-phosphohistidine intermediate" evidence="1">
    <location>
        <position position="12"/>
    </location>
</feature>
<dbReference type="InterPro" id="IPR013078">
    <property type="entry name" value="His_Pase_superF_clade-1"/>
</dbReference>
<evidence type="ECO:0000256" key="2">
    <source>
        <dbReference type="PIRSR" id="PIRSR613078-2"/>
    </source>
</evidence>
<gene>
    <name evidence="3" type="ORF">AsFPU1_0443</name>
</gene>
<evidence type="ECO:0000256" key="1">
    <source>
        <dbReference type="PIRSR" id="PIRSR613078-1"/>
    </source>
</evidence>
<dbReference type="CDD" id="cd07067">
    <property type="entry name" value="HP_PGM_like"/>
    <property type="match status" value="1"/>
</dbReference>
<dbReference type="SMART" id="SM00855">
    <property type="entry name" value="PGAM"/>
    <property type="match status" value="1"/>
</dbReference>
<dbReference type="RefSeq" id="WP_124976307.1">
    <property type="nucleotide sequence ID" value="NZ_BDQK01000001.1"/>
</dbReference>
<dbReference type="InterPro" id="IPR029033">
    <property type="entry name" value="His_PPase_superfam"/>
</dbReference>
<accession>A0A401ICT6</accession>
<dbReference type="Proteomes" id="UP000287247">
    <property type="component" value="Unassembled WGS sequence"/>
</dbReference>
<dbReference type="PANTHER" id="PTHR48100:SF1">
    <property type="entry name" value="HISTIDINE PHOSPHATASE FAMILY PROTEIN-RELATED"/>
    <property type="match status" value="1"/>
</dbReference>
<dbReference type="InterPro" id="IPR050275">
    <property type="entry name" value="PGM_Phosphatase"/>
</dbReference>
<evidence type="ECO:0000313" key="3">
    <source>
        <dbReference type="EMBL" id="GBF79051.1"/>
    </source>
</evidence>
<comment type="caution">
    <text evidence="3">The sequence shown here is derived from an EMBL/GenBank/DDBJ whole genome shotgun (WGS) entry which is preliminary data.</text>
</comment>
<dbReference type="Gene3D" id="3.40.50.1240">
    <property type="entry name" value="Phosphoglycerate mutase-like"/>
    <property type="match status" value="1"/>
</dbReference>
<feature type="active site" description="Proton donor/acceptor" evidence="1">
    <location>
        <position position="85"/>
    </location>
</feature>
<evidence type="ECO:0000313" key="4">
    <source>
        <dbReference type="Proteomes" id="UP000287247"/>
    </source>
</evidence>
<organism evidence="3 4">
    <name type="scientific">Aphanothece sacrum FPU1</name>
    <dbReference type="NCBI Taxonomy" id="1920663"/>
    <lineage>
        <taxon>Bacteria</taxon>
        <taxon>Bacillati</taxon>
        <taxon>Cyanobacteriota</taxon>
        <taxon>Cyanophyceae</taxon>
        <taxon>Oscillatoriophycideae</taxon>
        <taxon>Chroococcales</taxon>
        <taxon>Aphanothecaceae</taxon>
        <taxon>Aphanothece</taxon>
    </lineage>
</organism>
<dbReference type="EMBL" id="BDQK01000001">
    <property type="protein sequence ID" value="GBF79051.1"/>
    <property type="molecule type" value="Genomic_DNA"/>
</dbReference>
<protein>
    <submittedName>
        <fullName evidence="3">Phosphoglycerate mutase</fullName>
    </submittedName>
</protein>
<dbReference type="GO" id="GO:0005737">
    <property type="term" value="C:cytoplasm"/>
    <property type="evidence" value="ECO:0007669"/>
    <property type="project" value="TreeGrafter"/>
</dbReference>
<feature type="binding site" evidence="2">
    <location>
        <position position="61"/>
    </location>
    <ligand>
        <name>substrate</name>
    </ligand>
</feature>
<name>A0A401ICT6_APHSA</name>
<feature type="binding site" evidence="2">
    <location>
        <begin position="85"/>
        <end position="88"/>
    </location>
    <ligand>
        <name>substrate</name>
    </ligand>
</feature>
<keyword evidence="4" id="KW-1185">Reference proteome</keyword>
<dbReference type="Pfam" id="PF00300">
    <property type="entry name" value="His_Phos_1"/>
    <property type="match status" value="1"/>
</dbReference>